<accession>A0A9J6QC69</accession>
<sequence>MKHNGESILMFTNINRPSQRNFKHINKATCKFIEENNLSGEDILLFLYPVSSKPIIISRDSSLPESRHRCRQIRLKELNALWEQARKVEASTEREPEKKAVFFTEKNIGLIIQGVFTLVGIAVKGHIDLKKQGPVGRK</sequence>
<evidence type="ECO:0000313" key="1">
    <source>
        <dbReference type="EMBL" id="MCU6667006.1"/>
    </source>
</evidence>
<dbReference type="AlphaFoldDB" id="A0A9J6QC69"/>
<reference evidence="1" key="1">
    <citation type="submission" date="2022-05" db="EMBL/GenBank/DDBJ databases">
        <title>Description of a novel species of Leclercia; Leclercia tamurae and the Proposal for a Novel Genus Silvania gen. nov. Containing Two Novel Species Silvania hatchlandensis sp. nov. and Silvania confinis sp. nov. Isolated from the Rhizosphere of Oak.</title>
        <authorList>
            <person name="Maddock D.W."/>
            <person name="Brady C.L."/>
            <person name="Denman S."/>
            <person name="Arnold D."/>
        </authorList>
    </citation>
    <scope>NUCLEOTIDE SEQUENCE</scope>
    <source>
        <strain evidence="1">H19S6</strain>
    </source>
</reference>
<keyword evidence="2" id="KW-1185">Reference proteome</keyword>
<dbReference type="EMBL" id="JAMGZK010000055">
    <property type="protein sequence ID" value="MCU6667006.1"/>
    <property type="molecule type" value="Genomic_DNA"/>
</dbReference>
<dbReference type="RefSeq" id="WP_271284487.1">
    <property type="nucleotide sequence ID" value="NZ_JAMGZK010000055.1"/>
</dbReference>
<organism evidence="1 2">
    <name type="scientific">Silvania hatchlandensis</name>
    <dbReference type="NCBI Taxonomy" id="2926469"/>
    <lineage>
        <taxon>Bacteria</taxon>
        <taxon>Pseudomonadati</taxon>
        <taxon>Pseudomonadota</taxon>
        <taxon>Gammaproteobacteria</taxon>
        <taxon>Enterobacterales</taxon>
        <taxon>Enterobacteriaceae</taxon>
        <taxon>Silvania</taxon>
    </lineage>
</organism>
<protein>
    <submittedName>
        <fullName evidence="1">Uncharacterized protein</fullName>
    </submittedName>
</protein>
<name>A0A9J6QC69_9ENTR</name>
<dbReference type="Proteomes" id="UP001063816">
    <property type="component" value="Unassembled WGS sequence"/>
</dbReference>
<gene>
    <name evidence="1" type="ORF">M8014_21970</name>
</gene>
<proteinExistence type="predicted"/>
<evidence type="ECO:0000313" key="2">
    <source>
        <dbReference type="Proteomes" id="UP001063816"/>
    </source>
</evidence>
<comment type="caution">
    <text evidence="1">The sequence shown here is derived from an EMBL/GenBank/DDBJ whole genome shotgun (WGS) entry which is preliminary data.</text>
</comment>